<comment type="similarity">
    <text evidence="1">Belongs to the ADP-ribosylglycohydrolase family.</text>
</comment>
<comment type="cofactor">
    <cofactor evidence="3">
        <name>Mg(2+)</name>
        <dbReference type="ChEBI" id="CHEBI:18420"/>
    </cofactor>
    <text evidence="3">Binds 2 magnesium ions per subunit.</text>
</comment>
<dbReference type="Pfam" id="PF03747">
    <property type="entry name" value="ADP_ribosyl_GH"/>
    <property type="match status" value="1"/>
</dbReference>
<sequence length="499" mass="52403">MNPALPAPAPVRWDAPTSDRAAGVLMGLACGDALGAPFEFGPPLAADTPVAMVGGGSFGWAPGEWTDDTQMAVVLLEAAERAVAGEGALTDHLDDVAAGWAAWAEQATDVGVQTRGVLSAASRHGAPTAAGLTAAAVARHEATGRSGGNGSLMRTAPAALAYLHDEAGMAEAARTISALTHTDPEAGDACVLWCAAIRHAILTGQLDARHGLHLLPEDRRGAWAARLDEAEENEPAAFDHNGWVVHALQGAWSAISRTAVPDRTGHLLPADHFRLALEAAVRGGRDTDTVAAIAGSLLGARWGASAVPAGWRRVVHGWPGLRVTELGLRGLAVARRHSDVSAWPLSDRVDYRAVASGRLIRHPHDAEVFLGDAAVLDALPVEVDAVVSLCRVGRRRPDRVDAADHVEVWLVDSPDPVANPHLDYVLREAADVVAELRASGRCVLVHCAAAQSRTPTVGAAYAVRHLGIDADRALKDVVDALPDARPHRTFRDAVRQVTR</sequence>
<evidence type="ECO:0000256" key="1">
    <source>
        <dbReference type="ARBA" id="ARBA00010702"/>
    </source>
</evidence>
<dbReference type="AlphaFoldDB" id="A0A0A0C2L5"/>
<keyword evidence="2 5" id="KW-0378">Hydrolase</keyword>
<dbReference type="SUPFAM" id="SSF52799">
    <property type="entry name" value="(Phosphotyrosine protein) phosphatases II"/>
    <property type="match status" value="1"/>
</dbReference>
<feature type="binding site" evidence="3">
    <location>
        <position position="288"/>
    </location>
    <ligand>
        <name>Mg(2+)</name>
        <dbReference type="ChEBI" id="CHEBI:18420"/>
        <label>1</label>
    </ligand>
</feature>
<dbReference type="PANTHER" id="PTHR16222:SF24">
    <property type="entry name" value="ADP-RIBOSYLHYDROLASE ARH3"/>
    <property type="match status" value="1"/>
</dbReference>
<dbReference type="PROSITE" id="PS50056">
    <property type="entry name" value="TYR_PHOSPHATASE_2"/>
    <property type="match status" value="1"/>
</dbReference>
<protein>
    <submittedName>
        <fullName evidence="5">Ribosylglycohydrolase</fullName>
    </submittedName>
</protein>
<feature type="binding site" evidence="3">
    <location>
        <position position="68"/>
    </location>
    <ligand>
        <name>Mg(2+)</name>
        <dbReference type="ChEBI" id="CHEBI:18420"/>
        <label>1</label>
    </ligand>
</feature>
<evidence type="ECO:0000259" key="4">
    <source>
        <dbReference type="PROSITE" id="PS50056"/>
    </source>
</evidence>
<dbReference type="Gene3D" id="1.10.4080.10">
    <property type="entry name" value="ADP-ribosylation/Crystallin J1"/>
    <property type="match status" value="1"/>
</dbReference>
<dbReference type="InterPro" id="IPR000387">
    <property type="entry name" value="Tyr_Pase_dom"/>
</dbReference>
<feature type="binding site" evidence="3">
    <location>
        <position position="66"/>
    </location>
    <ligand>
        <name>Mg(2+)</name>
        <dbReference type="ChEBI" id="CHEBI:18420"/>
        <label>1</label>
    </ligand>
</feature>
<dbReference type="Gene3D" id="3.90.190.10">
    <property type="entry name" value="Protein tyrosine phosphatase superfamily"/>
    <property type="match status" value="1"/>
</dbReference>
<dbReference type="InterPro" id="IPR029021">
    <property type="entry name" value="Prot-tyrosine_phosphatase-like"/>
</dbReference>
<evidence type="ECO:0000313" key="6">
    <source>
        <dbReference type="Proteomes" id="UP000054314"/>
    </source>
</evidence>
<proteinExistence type="inferred from homology"/>
<dbReference type="CDD" id="cd14498">
    <property type="entry name" value="DSP"/>
    <property type="match status" value="1"/>
</dbReference>
<keyword evidence="3" id="KW-0460">Magnesium</keyword>
<dbReference type="InterPro" id="IPR050792">
    <property type="entry name" value="ADP-ribosylglycohydrolase"/>
</dbReference>
<dbReference type="PANTHER" id="PTHR16222">
    <property type="entry name" value="ADP-RIBOSYLGLYCOHYDROLASE"/>
    <property type="match status" value="1"/>
</dbReference>
<comment type="caution">
    <text evidence="5">The sequence shown here is derived from an EMBL/GenBank/DDBJ whole genome shotgun (WGS) entry which is preliminary data.</text>
</comment>
<feature type="binding site" evidence="3">
    <location>
        <position position="289"/>
    </location>
    <ligand>
        <name>Mg(2+)</name>
        <dbReference type="ChEBI" id="CHEBI:18420"/>
        <label>1</label>
    </ligand>
</feature>
<dbReference type="GO" id="GO:0016787">
    <property type="term" value="F:hydrolase activity"/>
    <property type="evidence" value="ECO:0007669"/>
    <property type="project" value="UniProtKB-KW"/>
</dbReference>
<evidence type="ECO:0000256" key="3">
    <source>
        <dbReference type="PIRSR" id="PIRSR605502-1"/>
    </source>
</evidence>
<name>A0A0A0C2L5_9CELL</name>
<dbReference type="EMBL" id="AXCZ01000003">
    <property type="protein sequence ID" value="KGM14426.1"/>
    <property type="molecule type" value="Genomic_DNA"/>
</dbReference>
<feature type="domain" description="Tyrosine specific protein phosphatases" evidence="4">
    <location>
        <begin position="423"/>
        <end position="486"/>
    </location>
</feature>
<dbReference type="GO" id="GO:0046872">
    <property type="term" value="F:metal ion binding"/>
    <property type="evidence" value="ECO:0007669"/>
    <property type="project" value="UniProtKB-KW"/>
</dbReference>
<organism evidence="5 6">
    <name type="scientific">Cellulomonas bogoriensis 69B4 = DSM 16987</name>
    <dbReference type="NCBI Taxonomy" id="1386082"/>
    <lineage>
        <taxon>Bacteria</taxon>
        <taxon>Bacillati</taxon>
        <taxon>Actinomycetota</taxon>
        <taxon>Actinomycetes</taxon>
        <taxon>Micrococcales</taxon>
        <taxon>Cellulomonadaceae</taxon>
        <taxon>Cellulomonas</taxon>
    </lineage>
</organism>
<dbReference type="OrthoDB" id="9798107at2"/>
<dbReference type="InterPro" id="IPR036705">
    <property type="entry name" value="Ribosyl_crysJ1_sf"/>
</dbReference>
<dbReference type="InterPro" id="IPR005502">
    <property type="entry name" value="Ribosyl_crysJ1"/>
</dbReference>
<keyword evidence="3" id="KW-0479">Metal-binding</keyword>
<dbReference type="Proteomes" id="UP000054314">
    <property type="component" value="Unassembled WGS sequence"/>
</dbReference>
<evidence type="ECO:0000313" key="5">
    <source>
        <dbReference type="EMBL" id="KGM14426.1"/>
    </source>
</evidence>
<reference evidence="5 6" key="1">
    <citation type="submission" date="2013-08" db="EMBL/GenBank/DDBJ databases">
        <title>Genome sequencing of Cellulomonas bogoriensis 69B4.</title>
        <authorList>
            <person name="Chen F."/>
            <person name="Li Y."/>
            <person name="Wang G."/>
        </authorList>
    </citation>
    <scope>NUCLEOTIDE SEQUENCE [LARGE SCALE GENOMIC DNA]</scope>
    <source>
        <strain evidence="5 6">69B4</strain>
    </source>
</reference>
<dbReference type="SUPFAM" id="SSF101478">
    <property type="entry name" value="ADP-ribosylglycohydrolase"/>
    <property type="match status" value="1"/>
</dbReference>
<dbReference type="RefSeq" id="WP_035056449.1">
    <property type="nucleotide sequence ID" value="NZ_AXCZ01000003.1"/>
</dbReference>
<accession>A0A0A0C2L5</accession>
<feature type="binding site" evidence="3">
    <location>
        <position position="286"/>
    </location>
    <ligand>
        <name>Mg(2+)</name>
        <dbReference type="ChEBI" id="CHEBI:18420"/>
        <label>1</label>
    </ligand>
</feature>
<keyword evidence="6" id="KW-1185">Reference proteome</keyword>
<feature type="binding site" evidence="3">
    <location>
        <position position="67"/>
    </location>
    <ligand>
        <name>Mg(2+)</name>
        <dbReference type="ChEBI" id="CHEBI:18420"/>
        <label>1</label>
    </ligand>
</feature>
<gene>
    <name evidence="5" type="ORF">N869_11030</name>
</gene>
<evidence type="ECO:0000256" key="2">
    <source>
        <dbReference type="ARBA" id="ARBA00022801"/>
    </source>
</evidence>